<dbReference type="PANTHER" id="PTHR10889">
    <property type="entry name" value="DEOXYRIBOSE-PHOSPHATE ALDOLASE"/>
    <property type="match status" value="1"/>
</dbReference>
<accession>C3JAF0</accession>
<evidence type="ECO:0000256" key="5">
    <source>
        <dbReference type="ARBA" id="ARBA00023270"/>
    </source>
</evidence>
<dbReference type="GeneID" id="93365197"/>
<dbReference type="CDD" id="cd00959">
    <property type="entry name" value="DeoC"/>
    <property type="match status" value="1"/>
</dbReference>
<dbReference type="PIRSF" id="PIRSF001357">
    <property type="entry name" value="DeoC"/>
    <property type="match status" value="1"/>
</dbReference>
<sequence>MELQGKIQETFEHFTPASSPEEIDKIVEGIIARRYKAAYTIETLRFLFSTIDLTTLAGADTKESVQKLVETVNRTASHPEEGLPNVAAVCVYPLQVPVVKEFMKADGVHIAAVSGGFPASQTFLEIKLAETALTVAAGADEIDIVLNLNHFLPGNYSAVVEEIEEQKAACRSAHLKVILETGLLKDPELVRKASILSLYSGADFIKTSTGKEYPGADLRAAYTMCCALRDYRKETSLLRGIKFSGGIRSAEDAVKYYCIVEEILGAEWMTNKLFRIGASSLAGNLIKAISECK</sequence>
<dbReference type="GO" id="GO:0004139">
    <property type="term" value="F:deoxyribose-phosphate aldolase activity"/>
    <property type="evidence" value="ECO:0007669"/>
    <property type="project" value="UniProtKB-UniRule"/>
</dbReference>
<evidence type="ECO:0000313" key="9">
    <source>
        <dbReference type="Proteomes" id="UP000004295"/>
    </source>
</evidence>
<dbReference type="GO" id="GO:0005737">
    <property type="term" value="C:cytoplasm"/>
    <property type="evidence" value="ECO:0007669"/>
    <property type="project" value="InterPro"/>
</dbReference>
<dbReference type="Proteomes" id="UP000004295">
    <property type="component" value="Unassembled WGS sequence"/>
</dbReference>
<evidence type="ECO:0000313" key="8">
    <source>
        <dbReference type="EMBL" id="EEN82737.1"/>
    </source>
</evidence>
<gene>
    <name evidence="8" type="primary">deoC</name>
    <name evidence="8" type="ORF">POREN0001_0186</name>
</gene>
<evidence type="ECO:0000256" key="6">
    <source>
        <dbReference type="ARBA" id="ARBA00048791"/>
    </source>
</evidence>
<reference evidence="8 9" key="1">
    <citation type="submission" date="2009-04" db="EMBL/GenBank/DDBJ databases">
        <authorList>
            <person name="Sebastian Y."/>
            <person name="Madupu R."/>
            <person name="Durkin A.S."/>
            <person name="Torralba M."/>
            <person name="Methe B."/>
            <person name="Sutton G.G."/>
            <person name="Strausberg R.L."/>
            <person name="Nelson K.E."/>
        </authorList>
    </citation>
    <scope>NUCLEOTIDE SEQUENCE [LARGE SCALE GENOMIC DNA]</scope>
    <source>
        <strain evidence="9">ATCC 35406 / BCRC 14492 / JCM 8526 / NCTC 13058 / HG 370</strain>
    </source>
</reference>
<evidence type="ECO:0000256" key="7">
    <source>
        <dbReference type="NCBIfam" id="TIGR00126"/>
    </source>
</evidence>
<dbReference type="SUPFAM" id="SSF51569">
    <property type="entry name" value="Aldolase"/>
    <property type="match status" value="1"/>
</dbReference>
<evidence type="ECO:0000256" key="1">
    <source>
        <dbReference type="ARBA" id="ARBA00004816"/>
    </source>
</evidence>
<dbReference type="EMBL" id="ACNN01000020">
    <property type="protein sequence ID" value="EEN82737.1"/>
    <property type="molecule type" value="Genomic_DNA"/>
</dbReference>
<comment type="caution">
    <text evidence="8">The sequence shown here is derived from an EMBL/GenBank/DDBJ whole genome shotgun (WGS) entry which is preliminary data.</text>
</comment>
<dbReference type="Pfam" id="PF01791">
    <property type="entry name" value="DeoC"/>
    <property type="match status" value="1"/>
</dbReference>
<dbReference type="SMART" id="SM01133">
    <property type="entry name" value="DeoC"/>
    <property type="match status" value="1"/>
</dbReference>
<comment type="catalytic activity">
    <reaction evidence="6">
        <text>2-deoxy-D-ribose 5-phosphate = D-glyceraldehyde 3-phosphate + acetaldehyde</text>
        <dbReference type="Rhea" id="RHEA:12821"/>
        <dbReference type="ChEBI" id="CHEBI:15343"/>
        <dbReference type="ChEBI" id="CHEBI:59776"/>
        <dbReference type="ChEBI" id="CHEBI:62877"/>
        <dbReference type="EC" id="4.1.2.4"/>
    </reaction>
</comment>
<protein>
    <recommendedName>
        <fullName evidence="3 7">Deoxyribose-phosphate aldolase</fullName>
        <ecNumber evidence="3 7">4.1.2.4</ecNumber>
    </recommendedName>
</protein>
<comment type="pathway">
    <text evidence="1">Carbohydrate degradation; 2-deoxy-D-ribose 1-phosphate degradation; D-glyceraldehyde 3-phosphate and acetaldehyde from 2-deoxy-alpha-D-ribose 1-phosphate: step 2/2.</text>
</comment>
<evidence type="ECO:0000256" key="2">
    <source>
        <dbReference type="ARBA" id="ARBA00009473"/>
    </source>
</evidence>
<evidence type="ECO:0000256" key="4">
    <source>
        <dbReference type="ARBA" id="ARBA00023239"/>
    </source>
</evidence>
<keyword evidence="5" id="KW-0704">Schiff base</keyword>
<dbReference type="Gene3D" id="3.20.20.70">
    <property type="entry name" value="Aldolase class I"/>
    <property type="match status" value="1"/>
</dbReference>
<dbReference type="NCBIfam" id="TIGR00126">
    <property type="entry name" value="deoC"/>
    <property type="match status" value="1"/>
</dbReference>
<dbReference type="GO" id="GO:0016052">
    <property type="term" value="P:carbohydrate catabolic process"/>
    <property type="evidence" value="ECO:0007669"/>
    <property type="project" value="TreeGrafter"/>
</dbReference>
<proteinExistence type="inferred from homology"/>
<dbReference type="STRING" id="553175.POREN0001_0186"/>
<dbReference type="AlphaFoldDB" id="C3JAF0"/>
<dbReference type="EC" id="4.1.2.4" evidence="3 7"/>
<evidence type="ECO:0000256" key="3">
    <source>
        <dbReference type="ARBA" id="ARBA00012515"/>
    </source>
</evidence>
<comment type="similarity">
    <text evidence="2">Belongs to the DeoC/FbaB aldolase family. DeoC type 2 subfamily.</text>
</comment>
<keyword evidence="9" id="KW-1185">Reference proteome</keyword>
<dbReference type="InterPro" id="IPR013785">
    <property type="entry name" value="Aldolase_TIM"/>
</dbReference>
<dbReference type="RefSeq" id="WP_004333648.1">
    <property type="nucleotide sequence ID" value="NZ_ACNN01000020.1"/>
</dbReference>
<dbReference type="InterPro" id="IPR011343">
    <property type="entry name" value="DeoC"/>
</dbReference>
<dbReference type="GO" id="GO:0009264">
    <property type="term" value="P:deoxyribonucleotide catabolic process"/>
    <property type="evidence" value="ECO:0007669"/>
    <property type="project" value="UniProtKB-UniRule"/>
</dbReference>
<dbReference type="InterPro" id="IPR002915">
    <property type="entry name" value="DeoC/FbaB/LacD_aldolase"/>
</dbReference>
<dbReference type="PANTHER" id="PTHR10889:SF3">
    <property type="entry name" value="DEOXYRIBOSE-PHOSPHATE ALDOLASE"/>
    <property type="match status" value="1"/>
</dbReference>
<name>C3JAF0_POREA</name>
<organism evidence="8 9">
    <name type="scientific">Porphyromonas endodontalis (strain ATCC 35406 / DSM 24491 / JCM 8526 / CCUG 16442 / BCRC 14492 / NCTC 13058 / HG 370)</name>
    <name type="common">Bacteroides endodontalis</name>
    <dbReference type="NCBI Taxonomy" id="553175"/>
    <lineage>
        <taxon>Bacteria</taxon>
        <taxon>Pseudomonadati</taxon>
        <taxon>Bacteroidota</taxon>
        <taxon>Bacteroidia</taxon>
        <taxon>Bacteroidales</taxon>
        <taxon>Porphyromonadaceae</taxon>
        <taxon>Porphyromonas</taxon>
    </lineage>
</organism>
<keyword evidence="4 8" id="KW-0456">Lyase</keyword>
<dbReference type="eggNOG" id="COG0274">
    <property type="taxonomic scope" value="Bacteria"/>
</dbReference>